<comment type="caution">
    <text evidence="7">The sequence shown here is derived from an EMBL/GenBank/DDBJ whole genome shotgun (WGS) entry which is preliminary data.</text>
</comment>
<evidence type="ECO:0000256" key="1">
    <source>
        <dbReference type="ARBA" id="ARBA00004651"/>
    </source>
</evidence>
<dbReference type="InterPro" id="IPR014108">
    <property type="entry name" value="Caa3-assmbl_CtaG"/>
</dbReference>
<feature type="transmembrane region" description="Helical" evidence="6">
    <location>
        <begin position="187"/>
        <end position="206"/>
    </location>
</feature>
<evidence type="ECO:0000256" key="2">
    <source>
        <dbReference type="ARBA" id="ARBA00022475"/>
    </source>
</evidence>
<evidence type="ECO:0000313" key="7">
    <source>
        <dbReference type="EMBL" id="MBE4908862.1"/>
    </source>
</evidence>
<feature type="transmembrane region" description="Helical" evidence="6">
    <location>
        <begin position="12"/>
        <end position="30"/>
    </location>
</feature>
<keyword evidence="3 6" id="KW-0812">Transmembrane</keyword>
<dbReference type="NCBIfam" id="TIGR02737">
    <property type="entry name" value="caa3_CtaG"/>
    <property type="match status" value="1"/>
</dbReference>
<keyword evidence="4 6" id="KW-1133">Transmembrane helix</keyword>
<evidence type="ECO:0000256" key="3">
    <source>
        <dbReference type="ARBA" id="ARBA00022692"/>
    </source>
</evidence>
<gene>
    <name evidence="7" type="primary">ctaG</name>
    <name evidence="7" type="ORF">IMZ08_12410</name>
</gene>
<dbReference type="Proteomes" id="UP001516662">
    <property type="component" value="Unassembled WGS sequence"/>
</dbReference>
<evidence type="ECO:0000256" key="4">
    <source>
        <dbReference type="ARBA" id="ARBA00022989"/>
    </source>
</evidence>
<evidence type="ECO:0000313" key="8">
    <source>
        <dbReference type="Proteomes" id="UP001516662"/>
    </source>
</evidence>
<feature type="transmembrane region" description="Helical" evidence="6">
    <location>
        <begin position="50"/>
        <end position="71"/>
    </location>
</feature>
<protein>
    <submittedName>
        <fullName evidence="7">Cytochrome c oxidase assembly factor CtaG</fullName>
    </submittedName>
</protein>
<name>A0ABR9QK33_9BACI</name>
<feature type="transmembrane region" description="Helical" evidence="6">
    <location>
        <begin position="148"/>
        <end position="167"/>
    </location>
</feature>
<evidence type="ECO:0000256" key="6">
    <source>
        <dbReference type="SAM" id="Phobius"/>
    </source>
</evidence>
<dbReference type="EMBL" id="JADCLJ010000020">
    <property type="protein sequence ID" value="MBE4908862.1"/>
    <property type="molecule type" value="Genomic_DNA"/>
</dbReference>
<dbReference type="Pfam" id="PF09678">
    <property type="entry name" value="Caa3_CtaG"/>
    <property type="match status" value="1"/>
</dbReference>
<keyword evidence="5 6" id="KW-0472">Membrane</keyword>
<dbReference type="InterPro" id="IPR019108">
    <property type="entry name" value="Caa3_assmbl_CtaG-rel"/>
</dbReference>
<keyword evidence="2" id="KW-1003">Cell membrane</keyword>
<dbReference type="RefSeq" id="WP_193536905.1">
    <property type="nucleotide sequence ID" value="NZ_JADCLJ010000020.1"/>
</dbReference>
<evidence type="ECO:0000256" key="5">
    <source>
        <dbReference type="ARBA" id="ARBA00023136"/>
    </source>
</evidence>
<sequence length="299" mass="33733">MSLSVFGFQAMWSPYFFITVLAITVLYFVLIGPMRSRFKNSEPATLKQQFLFVTAMILLYICKGGPLDLLGHLIFSAHMGQMAILYLAIPPLVILGIPSWLLRSIVELPIVKPLLKFFTKPLIALILFNGVFSFYHIPLIFDVVKTDMVLHSATTALLFIAAFIMWWPLVNPLEEWETLSGVKKVGYIFADGILLTPACALIIFAETPLYATYTDPQAWVNALQLCVPASMLSTLDLGGPEMFNFMSPLEDQRTGGVIMKIIQEIVYGSILGYVFYQWVRREQEQDDIDALQMNPQTTE</sequence>
<comment type="subcellular location">
    <subcellularLocation>
        <location evidence="1">Cell membrane</location>
        <topology evidence="1">Multi-pass membrane protein</topology>
    </subcellularLocation>
</comment>
<reference evidence="7 8" key="1">
    <citation type="submission" date="2020-10" db="EMBL/GenBank/DDBJ databases">
        <title>Bacillus sp. HD4P25, an endophyte from a halophyte.</title>
        <authorList>
            <person name="Sun J.-Q."/>
        </authorList>
    </citation>
    <scope>NUCLEOTIDE SEQUENCE [LARGE SCALE GENOMIC DNA]</scope>
    <source>
        <strain evidence="7 8">YIM 93174</strain>
    </source>
</reference>
<proteinExistence type="predicted"/>
<accession>A0ABR9QK33</accession>
<feature type="transmembrane region" description="Helical" evidence="6">
    <location>
        <begin position="83"/>
        <end position="102"/>
    </location>
</feature>
<organism evidence="7 8">
    <name type="scientific">Litchfieldia luteola</name>
    <dbReference type="NCBI Taxonomy" id="682179"/>
    <lineage>
        <taxon>Bacteria</taxon>
        <taxon>Bacillati</taxon>
        <taxon>Bacillota</taxon>
        <taxon>Bacilli</taxon>
        <taxon>Bacillales</taxon>
        <taxon>Bacillaceae</taxon>
        <taxon>Litchfieldia</taxon>
    </lineage>
</organism>
<feature type="transmembrane region" description="Helical" evidence="6">
    <location>
        <begin position="122"/>
        <end position="141"/>
    </location>
</feature>
<keyword evidence="8" id="KW-1185">Reference proteome</keyword>